<dbReference type="HOGENOM" id="CLU_1970542_0_0_1"/>
<dbReference type="InParanoid" id="J8ZR21"/>
<dbReference type="AlphaFoldDB" id="J8ZR21"/>
<accession>J8ZR21</accession>
<name>J8ZR21_EDHAE</name>
<comment type="caution">
    <text evidence="1">The sequence shown here is derived from an EMBL/GenBank/DDBJ whole genome shotgun (WGS) entry which is preliminary data.</text>
</comment>
<reference evidence="1 2" key="1">
    <citation type="submission" date="2011-08" db="EMBL/GenBank/DDBJ databases">
        <authorList>
            <person name="Liu Z.J."/>
            <person name="Shi F.L."/>
            <person name="Lu J.Q."/>
            <person name="Li M."/>
            <person name="Wang Z.L."/>
        </authorList>
    </citation>
    <scope>NUCLEOTIDE SEQUENCE [LARGE SCALE GENOMIC DNA]</scope>
    <source>
        <strain evidence="1 2">USNM 41457</strain>
    </source>
</reference>
<evidence type="ECO:0000313" key="1">
    <source>
        <dbReference type="EMBL" id="EJW02128.1"/>
    </source>
</evidence>
<protein>
    <submittedName>
        <fullName evidence="1">Uncharacterized protein</fullName>
    </submittedName>
</protein>
<proteinExistence type="predicted"/>
<sequence>MVSKDVENTKDIKNLAESKTSITIDHHSNFSKSLYSLHEKIDELYRKNHELSAKKTESEIFNLGFNSYMRIHEAFVAPQRFRDTNNYQPIRQLDQSYFTRNGCYKSQVYWNSEQYDNIFFLSKEANM</sequence>
<reference evidence="2" key="2">
    <citation type="submission" date="2015-07" db="EMBL/GenBank/DDBJ databases">
        <title>Contrasting host-pathogen interactions and genome evolution in two generalist and specialist microsporidian pathogens of mosquitoes.</title>
        <authorList>
            <consortium name="The Broad Institute Genomics Platform"/>
            <consortium name="The Broad Institute Genome Sequencing Center for Infectious Disease"/>
            <person name="Cuomo C.A."/>
            <person name="Sanscrainte N.D."/>
            <person name="Goldberg J.M."/>
            <person name="Heiman D."/>
            <person name="Young S."/>
            <person name="Zeng Q."/>
            <person name="Becnel J.J."/>
            <person name="Birren B.W."/>
        </authorList>
    </citation>
    <scope>NUCLEOTIDE SEQUENCE [LARGE SCALE GENOMIC DNA]</scope>
    <source>
        <strain evidence="2">USNM 41457</strain>
    </source>
</reference>
<dbReference type="EMBL" id="AFBI03000088">
    <property type="protein sequence ID" value="EJW02128.1"/>
    <property type="molecule type" value="Genomic_DNA"/>
</dbReference>
<dbReference type="VEuPathDB" id="MicrosporidiaDB:EDEG_03424"/>
<dbReference type="Proteomes" id="UP000003163">
    <property type="component" value="Unassembled WGS sequence"/>
</dbReference>
<evidence type="ECO:0000313" key="2">
    <source>
        <dbReference type="Proteomes" id="UP000003163"/>
    </source>
</evidence>
<organism evidence="1 2">
    <name type="scientific">Edhazardia aedis (strain USNM 41457)</name>
    <name type="common">Microsporidian parasite</name>
    <dbReference type="NCBI Taxonomy" id="1003232"/>
    <lineage>
        <taxon>Eukaryota</taxon>
        <taxon>Fungi</taxon>
        <taxon>Fungi incertae sedis</taxon>
        <taxon>Microsporidia</taxon>
        <taxon>Edhazardia</taxon>
    </lineage>
</organism>
<keyword evidence="2" id="KW-1185">Reference proteome</keyword>
<gene>
    <name evidence="1" type="ORF">EDEG_03424</name>
</gene>